<reference evidence="2" key="1">
    <citation type="submission" date="2020-08" db="EMBL/GenBank/DDBJ databases">
        <title>Genome public.</title>
        <authorList>
            <person name="Liu C."/>
            <person name="Sun Q."/>
        </authorList>
    </citation>
    <scope>NUCLEOTIDE SEQUENCE</scope>
    <source>
        <strain evidence="2">H8</strain>
    </source>
</reference>
<gene>
    <name evidence="2" type="ORF">H8698_04890</name>
</gene>
<dbReference type="Proteomes" id="UP000611762">
    <property type="component" value="Unassembled WGS sequence"/>
</dbReference>
<comment type="caution">
    <text evidence="2">The sequence shown here is derived from an EMBL/GenBank/DDBJ whole genome shotgun (WGS) entry which is preliminary data.</text>
</comment>
<dbReference type="PANTHER" id="PTHR12110:SF21">
    <property type="entry name" value="XYLOSE ISOMERASE-LIKE TIM BARREL DOMAIN-CONTAINING PROTEIN"/>
    <property type="match status" value="1"/>
</dbReference>
<dbReference type="Pfam" id="PF01261">
    <property type="entry name" value="AP_endonuc_2"/>
    <property type="match status" value="1"/>
</dbReference>
<evidence type="ECO:0000313" key="2">
    <source>
        <dbReference type="EMBL" id="MBC8540308.1"/>
    </source>
</evidence>
<dbReference type="InterPro" id="IPR050312">
    <property type="entry name" value="IolE/XylAMocC-like"/>
</dbReference>
<dbReference type="AlphaFoldDB" id="A0A926DJX8"/>
<evidence type="ECO:0000259" key="1">
    <source>
        <dbReference type="Pfam" id="PF01261"/>
    </source>
</evidence>
<protein>
    <submittedName>
        <fullName evidence="2">Sugar phosphate isomerase/epimerase</fullName>
    </submittedName>
</protein>
<dbReference type="EMBL" id="JACRSU010000001">
    <property type="protein sequence ID" value="MBC8540308.1"/>
    <property type="molecule type" value="Genomic_DNA"/>
</dbReference>
<keyword evidence="3" id="KW-1185">Reference proteome</keyword>
<sequence length="276" mass="31566">MIGMRAHDLEYGDIEVLSEKLAQFDKHTIQLALFKSITNLGLKDGAFSPGLARKIKQALDKNNISISVLGCYINPVCPDKQERQVQVNRFKEHIKYAKFLGADMIGTETGSVNLDGSFHEKNRSEENYQDFLSVMRELAEYARDLGVCIGIEAVSIFTIHSPQTMERMLDDLNMPNIFVIFDPVNYLDDSNYKNQREIFQTAFDLYGDRIAVVHLKDFTVENGALKYALPTEGELDYAFLAKLLNDKKPYIPLLLEEVKEKDLNRITERIKEVFGR</sequence>
<feature type="domain" description="Xylose isomerase-like TIM barrel" evidence="1">
    <location>
        <begin position="44"/>
        <end position="258"/>
    </location>
</feature>
<dbReference type="PANTHER" id="PTHR12110">
    <property type="entry name" value="HYDROXYPYRUVATE ISOMERASE"/>
    <property type="match status" value="1"/>
</dbReference>
<dbReference type="Gene3D" id="3.20.20.150">
    <property type="entry name" value="Divalent-metal-dependent TIM barrel enzymes"/>
    <property type="match status" value="1"/>
</dbReference>
<dbReference type="SUPFAM" id="SSF51658">
    <property type="entry name" value="Xylose isomerase-like"/>
    <property type="match status" value="1"/>
</dbReference>
<proteinExistence type="predicted"/>
<evidence type="ECO:0000313" key="3">
    <source>
        <dbReference type="Proteomes" id="UP000611762"/>
    </source>
</evidence>
<accession>A0A926DJX8</accession>
<dbReference type="RefSeq" id="WP_249311407.1">
    <property type="nucleotide sequence ID" value="NZ_JACRSU010000001.1"/>
</dbReference>
<dbReference type="InterPro" id="IPR013022">
    <property type="entry name" value="Xyl_isomerase-like_TIM-brl"/>
</dbReference>
<dbReference type="InterPro" id="IPR036237">
    <property type="entry name" value="Xyl_isomerase-like_sf"/>
</dbReference>
<keyword evidence="2" id="KW-0413">Isomerase</keyword>
<name>A0A926DJX8_9FIRM</name>
<dbReference type="GO" id="GO:0016853">
    <property type="term" value="F:isomerase activity"/>
    <property type="evidence" value="ECO:0007669"/>
    <property type="project" value="UniProtKB-KW"/>
</dbReference>
<organism evidence="2 3">
    <name type="scientific">Congzhengia minquanensis</name>
    <dbReference type="NCBI Taxonomy" id="2763657"/>
    <lineage>
        <taxon>Bacteria</taxon>
        <taxon>Bacillati</taxon>
        <taxon>Bacillota</taxon>
        <taxon>Clostridia</taxon>
        <taxon>Eubacteriales</taxon>
        <taxon>Oscillospiraceae</taxon>
        <taxon>Congzhengia</taxon>
    </lineage>
</organism>